<evidence type="ECO:0000256" key="6">
    <source>
        <dbReference type="ARBA" id="ARBA00023186"/>
    </source>
</evidence>
<gene>
    <name evidence="10 13" type="primary">grpE</name>
    <name evidence="13" type="ORF">BLE401_14000</name>
</gene>
<accession>A0A2N9YGQ8</accession>
<organism evidence="13 14">
    <name type="scientific">Beggiatoa leptomitoformis</name>
    <dbReference type="NCBI Taxonomy" id="288004"/>
    <lineage>
        <taxon>Bacteria</taxon>
        <taxon>Pseudomonadati</taxon>
        <taxon>Pseudomonadota</taxon>
        <taxon>Gammaproteobacteria</taxon>
        <taxon>Thiotrichales</taxon>
        <taxon>Thiotrichaceae</taxon>
        <taxon>Beggiatoa</taxon>
    </lineage>
</organism>
<evidence type="ECO:0000313" key="14">
    <source>
        <dbReference type="Proteomes" id="UP000234271"/>
    </source>
</evidence>
<dbReference type="InterPro" id="IPR013805">
    <property type="entry name" value="GrpE_CC"/>
</dbReference>
<dbReference type="Pfam" id="PF01025">
    <property type="entry name" value="GrpE"/>
    <property type="match status" value="1"/>
</dbReference>
<evidence type="ECO:0000256" key="12">
    <source>
        <dbReference type="RuleBase" id="RU004478"/>
    </source>
</evidence>
<evidence type="ECO:0000256" key="2">
    <source>
        <dbReference type="ARBA" id="ARBA00009054"/>
    </source>
</evidence>
<dbReference type="GO" id="GO:0005829">
    <property type="term" value="C:cytosol"/>
    <property type="evidence" value="ECO:0007669"/>
    <property type="project" value="TreeGrafter"/>
</dbReference>
<dbReference type="PROSITE" id="PS01071">
    <property type="entry name" value="GRPE"/>
    <property type="match status" value="1"/>
</dbReference>
<dbReference type="Proteomes" id="UP000234271">
    <property type="component" value="Chromosome"/>
</dbReference>
<comment type="subunit">
    <text evidence="3 10">Homodimer.</text>
</comment>
<protein>
    <recommendedName>
        <fullName evidence="8 10">Protein GrpE</fullName>
    </recommendedName>
    <alternativeName>
        <fullName evidence="9 10">HSP-70 cofactor</fullName>
    </alternativeName>
</protein>
<name>A0A2N9YGQ8_9GAMM</name>
<dbReference type="GO" id="GO:0006457">
    <property type="term" value="P:protein folding"/>
    <property type="evidence" value="ECO:0007669"/>
    <property type="project" value="InterPro"/>
</dbReference>
<dbReference type="PRINTS" id="PR00773">
    <property type="entry name" value="GRPEPROTEIN"/>
</dbReference>
<comment type="function">
    <text evidence="7 10 11">Participates actively in the response to hyperosmotic and heat shock by preventing the aggregation of stress-denatured proteins, in association with DnaK and GrpE. It is the nucleotide exchange factor for DnaK and may function as a thermosensor. Unfolded proteins bind initially to DnaJ; upon interaction with the DnaJ-bound protein, DnaK hydrolyzes its bound ATP, resulting in the formation of a stable complex. GrpE releases ADP from DnaK; ATP binding to DnaK triggers the release of the substrate protein, thus completing the reaction cycle. Several rounds of ATP-dependent interactions between DnaJ, DnaK and GrpE are required for fully efficient folding.</text>
</comment>
<evidence type="ECO:0000313" key="13">
    <source>
        <dbReference type="EMBL" id="AUI69690.1"/>
    </source>
</evidence>
<dbReference type="Gene3D" id="3.90.20.20">
    <property type="match status" value="1"/>
</dbReference>
<dbReference type="NCBIfam" id="NF010748">
    <property type="entry name" value="PRK14150.1"/>
    <property type="match status" value="1"/>
</dbReference>
<dbReference type="InterPro" id="IPR009012">
    <property type="entry name" value="GrpE_head"/>
</dbReference>
<evidence type="ECO:0000256" key="1">
    <source>
        <dbReference type="ARBA" id="ARBA00004496"/>
    </source>
</evidence>
<dbReference type="CDD" id="cd00446">
    <property type="entry name" value="GrpE"/>
    <property type="match status" value="1"/>
</dbReference>
<dbReference type="PANTHER" id="PTHR21237:SF23">
    <property type="entry name" value="GRPE PROTEIN HOMOLOG, MITOCHONDRIAL"/>
    <property type="match status" value="1"/>
</dbReference>
<dbReference type="STRING" id="288004.AL038_10280"/>
<dbReference type="Gene3D" id="2.30.22.10">
    <property type="entry name" value="Head domain of nucleotide exchange factor GrpE"/>
    <property type="match status" value="1"/>
</dbReference>
<dbReference type="InterPro" id="IPR000740">
    <property type="entry name" value="GrpE"/>
</dbReference>
<dbReference type="GO" id="GO:0000774">
    <property type="term" value="F:adenyl-nucleotide exchange factor activity"/>
    <property type="evidence" value="ECO:0007669"/>
    <property type="project" value="InterPro"/>
</dbReference>
<evidence type="ECO:0000256" key="5">
    <source>
        <dbReference type="ARBA" id="ARBA00023016"/>
    </source>
</evidence>
<evidence type="ECO:0000256" key="8">
    <source>
        <dbReference type="ARBA" id="ARBA00072274"/>
    </source>
</evidence>
<dbReference type="GO" id="GO:0051082">
    <property type="term" value="F:unfolded protein binding"/>
    <property type="evidence" value="ECO:0007669"/>
    <property type="project" value="TreeGrafter"/>
</dbReference>
<keyword evidence="5 10" id="KW-0346">Stress response</keyword>
<comment type="similarity">
    <text evidence="2 10 12">Belongs to the GrpE family.</text>
</comment>
<sequence length="206" mass="23052">MTTTVNDKTIPSENQDALVTESATVIENDAPALDIDAQPTNTDSAPPLTVEELNRQLIEATRKAEENWDALLRQKAEFDNMRKRMERDIDNARKYALEKFATELLPIKDSMELGIEATQNTDATLNAIAEGMELTLKMLAGALEKAGIQEIHPQNEKFNPQFHEAMAMQPVPNVEDNTVIFVHQKGYQLNDRLLRPARVVVAKAAK</sequence>
<comment type="subcellular location">
    <subcellularLocation>
        <location evidence="1 10">Cytoplasm</location>
    </subcellularLocation>
</comment>
<keyword evidence="4 10" id="KW-0963">Cytoplasm</keyword>
<dbReference type="SUPFAM" id="SSF58014">
    <property type="entry name" value="Coiled-coil domain of nucleotide exchange factor GrpE"/>
    <property type="match status" value="1"/>
</dbReference>
<dbReference type="FunFam" id="2.30.22.10:FF:000001">
    <property type="entry name" value="Protein GrpE"/>
    <property type="match status" value="1"/>
</dbReference>
<evidence type="ECO:0000256" key="7">
    <source>
        <dbReference type="ARBA" id="ARBA00053401"/>
    </source>
</evidence>
<dbReference type="GO" id="GO:0042803">
    <property type="term" value="F:protein homodimerization activity"/>
    <property type="evidence" value="ECO:0007669"/>
    <property type="project" value="InterPro"/>
</dbReference>
<dbReference type="PANTHER" id="PTHR21237">
    <property type="entry name" value="GRPE PROTEIN"/>
    <property type="match status" value="1"/>
</dbReference>
<keyword evidence="6 10" id="KW-0143">Chaperone</keyword>
<evidence type="ECO:0000256" key="4">
    <source>
        <dbReference type="ARBA" id="ARBA00022490"/>
    </source>
</evidence>
<dbReference type="GO" id="GO:0051087">
    <property type="term" value="F:protein-folding chaperone binding"/>
    <property type="evidence" value="ECO:0007669"/>
    <property type="project" value="InterPro"/>
</dbReference>
<evidence type="ECO:0000256" key="3">
    <source>
        <dbReference type="ARBA" id="ARBA00011738"/>
    </source>
</evidence>
<evidence type="ECO:0000256" key="11">
    <source>
        <dbReference type="RuleBase" id="RU000639"/>
    </source>
</evidence>
<dbReference type="OrthoDB" id="9789811at2"/>
<dbReference type="HAMAP" id="MF_01151">
    <property type="entry name" value="GrpE"/>
    <property type="match status" value="1"/>
</dbReference>
<keyword evidence="14" id="KW-1185">Reference proteome</keyword>
<proteinExistence type="inferred from homology"/>
<evidence type="ECO:0000256" key="10">
    <source>
        <dbReference type="HAMAP-Rule" id="MF_01151"/>
    </source>
</evidence>
<dbReference type="EMBL" id="CP018889">
    <property type="protein sequence ID" value="AUI69690.1"/>
    <property type="molecule type" value="Genomic_DNA"/>
</dbReference>
<dbReference type="AlphaFoldDB" id="A0A2N9YGQ8"/>
<dbReference type="RefSeq" id="WP_066246127.1">
    <property type="nucleotide sequence ID" value="NZ_CP012373.2"/>
</dbReference>
<evidence type="ECO:0000256" key="9">
    <source>
        <dbReference type="ARBA" id="ARBA00076414"/>
    </source>
</evidence>
<dbReference type="SUPFAM" id="SSF51064">
    <property type="entry name" value="Head domain of nucleotide exchange factor GrpE"/>
    <property type="match status" value="1"/>
</dbReference>
<reference evidence="14" key="1">
    <citation type="submission" date="2016-12" db="EMBL/GenBank/DDBJ databases">
        <title>Complete Genome Sequence of Beggiatoa leptomitiformis D-401.</title>
        <authorList>
            <person name="Fomenkov A."/>
            <person name="Vincze T."/>
            <person name="Grabovich M."/>
            <person name="Anton B.P."/>
            <person name="Dubinina G."/>
            <person name="Orlova M."/>
            <person name="Belousova E."/>
            <person name="Roberts R.J."/>
        </authorList>
    </citation>
    <scope>NUCLEOTIDE SEQUENCE [LARGE SCALE GENOMIC DNA]</scope>
    <source>
        <strain evidence="14">D-401</strain>
    </source>
</reference>